<evidence type="ECO:0000313" key="2">
    <source>
        <dbReference type="Proteomes" id="UP001163831"/>
    </source>
</evidence>
<organism evidence="1 2">
    <name type="scientific">Candidatus Kirkpatrickella diaphorinae</name>
    <dbReference type="NCBI Taxonomy" id="2984322"/>
    <lineage>
        <taxon>Bacteria</taxon>
        <taxon>Pseudomonadati</taxon>
        <taxon>Pseudomonadota</taxon>
        <taxon>Alphaproteobacteria</taxon>
        <taxon>Acetobacterales</taxon>
        <taxon>Acetobacteraceae</taxon>
        <taxon>Candidatus Kirkpatrickella</taxon>
    </lineage>
</organism>
<dbReference type="RefSeq" id="WP_319806057.1">
    <property type="nucleotide sequence ID" value="NZ_CP107052.1"/>
</dbReference>
<proteinExistence type="predicted"/>
<keyword evidence="2" id="KW-1185">Reference proteome</keyword>
<sequence length="58" mass="6258">MSDDHARHDIKNALATAVLAADSLTGHADPHVRKNALMIIEAIETALIHLRATHPQKG</sequence>
<dbReference type="Proteomes" id="UP001163831">
    <property type="component" value="Chromosome"/>
</dbReference>
<reference evidence="1" key="1">
    <citation type="submission" date="2022-10" db="EMBL/GenBank/DDBJ databases">
        <title>Candidatus Kirkpatrella diaphorinas gen. nov., sp. nov., an uncultured endosymbiont identified in a population of Diaphorina citri from Hawaii.</title>
        <authorList>
            <person name="Henry E.M."/>
            <person name="Carlson C.R."/>
            <person name="Kuo Y.-W."/>
        </authorList>
    </citation>
    <scope>NUCLEOTIDE SEQUENCE</scope>
    <source>
        <strain evidence="1">CADCRV1</strain>
    </source>
</reference>
<dbReference type="EMBL" id="CP107052">
    <property type="protein sequence ID" value="UYH50473.1"/>
    <property type="molecule type" value="Genomic_DNA"/>
</dbReference>
<gene>
    <name evidence="1" type="ORF">N5W20_04895</name>
</gene>
<accession>A0ABY6GI66</accession>
<name>A0ABY6GI66_9PROT</name>
<evidence type="ECO:0000313" key="1">
    <source>
        <dbReference type="EMBL" id="UYH50473.1"/>
    </source>
</evidence>
<protein>
    <submittedName>
        <fullName evidence="1">Uncharacterized protein</fullName>
    </submittedName>
</protein>